<dbReference type="AlphaFoldDB" id="A0A4R8XWK3"/>
<gene>
    <name evidence="1" type="ORF">E3T23_02885</name>
</gene>
<dbReference type="OrthoDB" id="4947318at2"/>
<protein>
    <recommendedName>
        <fullName evidence="3">Metalloprotease</fullName>
    </recommendedName>
</protein>
<evidence type="ECO:0000313" key="2">
    <source>
        <dbReference type="Proteomes" id="UP000298433"/>
    </source>
</evidence>
<proteinExistence type="predicted"/>
<evidence type="ECO:0008006" key="3">
    <source>
        <dbReference type="Google" id="ProtNLM"/>
    </source>
</evidence>
<evidence type="ECO:0000313" key="1">
    <source>
        <dbReference type="EMBL" id="TFC83141.1"/>
    </source>
</evidence>
<comment type="caution">
    <text evidence="1">The sequence shown here is derived from an EMBL/GenBank/DDBJ whole genome shotgun (WGS) entry which is preliminary data.</text>
</comment>
<name>A0A4R8XWK3_9MICO</name>
<dbReference type="Proteomes" id="UP000298433">
    <property type="component" value="Unassembled WGS sequence"/>
</dbReference>
<dbReference type="EMBL" id="SOGN01000017">
    <property type="protein sequence ID" value="TFC83141.1"/>
    <property type="molecule type" value="Genomic_DNA"/>
</dbReference>
<reference evidence="1 2" key="1">
    <citation type="submission" date="2019-03" db="EMBL/GenBank/DDBJ databases">
        <title>Genomics of glacier-inhabiting Cryobacterium strains.</title>
        <authorList>
            <person name="Liu Q."/>
            <person name="Xin Y.-H."/>
        </authorList>
    </citation>
    <scope>NUCLEOTIDE SEQUENCE [LARGE SCALE GENOMIC DNA]</scope>
    <source>
        <strain evidence="1 2">TMT2-48-2</strain>
    </source>
</reference>
<sequence>MKVVVSRSGGFAGLRTTWEVQVDDQPDRSAWADLLAGLPWDEVSAAAPQPDRFVYRIRCAPHEVVLGEQQVFGPWQELIDRVRTVNEGR</sequence>
<organism evidence="1 2">
    <name type="scientific">Cryobacterium cheniae</name>
    <dbReference type="NCBI Taxonomy" id="1259262"/>
    <lineage>
        <taxon>Bacteria</taxon>
        <taxon>Bacillati</taxon>
        <taxon>Actinomycetota</taxon>
        <taxon>Actinomycetes</taxon>
        <taxon>Micrococcales</taxon>
        <taxon>Microbacteriaceae</taxon>
        <taxon>Cryobacterium</taxon>
    </lineage>
</organism>
<dbReference type="Pfam" id="PF20242">
    <property type="entry name" value="Emfourin"/>
    <property type="match status" value="1"/>
</dbReference>
<dbReference type="InterPro" id="IPR049457">
    <property type="entry name" value="Emfourin"/>
</dbReference>
<dbReference type="RefSeq" id="WP_134368911.1">
    <property type="nucleotide sequence ID" value="NZ_SOGN01000017.1"/>
</dbReference>
<accession>A0A4R8XWK3</accession>
<keyword evidence="2" id="KW-1185">Reference proteome</keyword>